<evidence type="ECO:0000313" key="2">
    <source>
        <dbReference type="Proteomes" id="UP000821865"/>
    </source>
</evidence>
<dbReference type="Proteomes" id="UP000821865">
    <property type="component" value="Chromosome 10"/>
</dbReference>
<keyword evidence="2" id="KW-1185">Reference proteome</keyword>
<dbReference type="EMBL" id="CM023479">
    <property type="protein sequence ID" value="KAH7974007.1"/>
    <property type="molecule type" value="Genomic_DNA"/>
</dbReference>
<accession>A0ACB8DNA1</accession>
<name>A0ACB8DNA1_DERSI</name>
<proteinExistence type="predicted"/>
<protein>
    <submittedName>
        <fullName evidence="1">Uncharacterized protein</fullName>
    </submittedName>
</protein>
<evidence type="ECO:0000313" key="1">
    <source>
        <dbReference type="EMBL" id="KAH7974007.1"/>
    </source>
</evidence>
<organism evidence="1 2">
    <name type="scientific">Dermacentor silvarum</name>
    <name type="common">Tick</name>
    <dbReference type="NCBI Taxonomy" id="543639"/>
    <lineage>
        <taxon>Eukaryota</taxon>
        <taxon>Metazoa</taxon>
        <taxon>Ecdysozoa</taxon>
        <taxon>Arthropoda</taxon>
        <taxon>Chelicerata</taxon>
        <taxon>Arachnida</taxon>
        <taxon>Acari</taxon>
        <taxon>Parasitiformes</taxon>
        <taxon>Ixodida</taxon>
        <taxon>Ixodoidea</taxon>
        <taxon>Ixodidae</taxon>
        <taxon>Rhipicephalinae</taxon>
        <taxon>Dermacentor</taxon>
    </lineage>
</organism>
<gene>
    <name evidence="1" type="ORF">HPB49_008307</name>
</gene>
<comment type="caution">
    <text evidence="1">The sequence shown here is derived from an EMBL/GenBank/DDBJ whole genome shotgun (WGS) entry which is preliminary data.</text>
</comment>
<sequence>MVAGPPSAWRFGRPGQGVTGEVCCLNSLEFIPTSATSDHRRPVYVFGHMANSLRELDDFMEQGVNAIEADVTFAPNGTVTKFYHGPGCDYGRDCEQETDVGVYLTYLKDTVSAENGRYRNKMLLLYVDIKTANLRGRENMYAGGVSLAENLMRYLWSEVPPSRMVNVLLSIFSAADKDVFKGALDRFSISQYHAHLLKHVGKYICPFFHTEDQRVFISLSCRDGTNNRFIDIYPTLRMSWVTARRSLNSSVHDYVDKAYVWTADNAFTIRRFFRKNIDGIVTNSPGNALNVLKEEEFSIKYRLANSLDDPWKRVI</sequence>
<reference evidence="1" key="1">
    <citation type="submission" date="2020-05" db="EMBL/GenBank/DDBJ databases">
        <title>Large-scale comparative analyses of tick genomes elucidate their genetic diversity and vector capacities.</title>
        <authorList>
            <person name="Jia N."/>
            <person name="Wang J."/>
            <person name="Shi W."/>
            <person name="Du L."/>
            <person name="Sun Y."/>
            <person name="Zhan W."/>
            <person name="Jiang J."/>
            <person name="Wang Q."/>
            <person name="Zhang B."/>
            <person name="Ji P."/>
            <person name="Sakyi L.B."/>
            <person name="Cui X."/>
            <person name="Yuan T."/>
            <person name="Jiang B."/>
            <person name="Yang W."/>
            <person name="Lam T.T.-Y."/>
            <person name="Chang Q."/>
            <person name="Ding S."/>
            <person name="Wang X."/>
            <person name="Zhu J."/>
            <person name="Ruan X."/>
            <person name="Zhao L."/>
            <person name="Wei J."/>
            <person name="Que T."/>
            <person name="Du C."/>
            <person name="Cheng J."/>
            <person name="Dai P."/>
            <person name="Han X."/>
            <person name="Huang E."/>
            <person name="Gao Y."/>
            <person name="Liu J."/>
            <person name="Shao H."/>
            <person name="Ye R."/>
            <person name="Li L."/>
            <person name="Wei W."/>
            <person name="Wang X."/>
            <person name="Wang C."/>
            <person name="Yang T."/>
            <person name="Huo Q."/>
            <person name="Li W."/>
            <person name="Guo W."/>
            <person name="Chen H."/>
            <person name="Zhou L."/>
            <person name="Ni X."/>
            <person name="Tian J."/>
            <person name="Zhou Y."/>
            <person name="Sheng Y."/>
            <person name="Liu T."/>
            <person name="Pan Y."/>
            <person name="Xia L."/>
            <person name="Li J."/>
            <person name="Zhao F."/>
            <person name="Cao W."/>
        </authorList>
    </citation>
    <scope>NUCLEOTIDE SEQUENCE</scope>
    <source>
        <strain evidence="1">Dsil-2018</strain>
    </source>
</reference>